<reference evidence="1 2" key="1">
    <citation type="journal article" date="2010" name="J. Bacteriol.">
        <title>Genome sequence of Fulvimarina pelagi HTCC2506T, a Mn(II)-oxidizing alphaproteobacterium possessing an aerobic anoxygenic photosynthetic gene cluster and Xanthorhodopsin.</title>
        <authorList>
            <person name="Kang I."/>
            <person name="Oh H.M."/>
            <person name="Lim S.I."/>
            <person name="Ferriera S."/>
            <person name="Giovannoni S.J."/>
            <person name="Cho J.C."/>
        </authorList>
    </citation>
    <scope>NUCLEOTIDE SEQUENCE [LARGE SCALE GENOMIC DNA]</scope>
    <source>
        <strain evidence="1 2">HTCC2506</strain>
    </source>
</reference>
<keyword evidence="2" id="KW-1185">Reference proteome</keyword>
<dbReference type="EMBL" id="AATP01000004">
    <property type="protein sequence ID" value="EAU41009.1"/>
    <property type="molecule type" value="Genomic_DNA"/>
</dbReference>
<dbReference type="HOGENOM" id="CLU_3118150_0_0_5"/>
<evidence type="ECO:0000313" key="1">
    <source>
        <dbReference type="EMBL" id="EAU41009.1"/>
    </source>
</evidence>
<dbReference type="AlphaFoldDB" id="Q0G1S2"/>
<organism evidence="1 2">
    <name type="scientific">Fulvimarina pelagi HTCC2506</name>
    <dbReference type="NCBI Taxonomy" id="314231"/>
    <lineage>
        <taxon>Bacteria</taxon>
        <taxon>Pseudomonadati</taxon>
        <taxon>Pseudomonadota</taxon>
        <taxon>Alphaproteobacteria</taxon>
        <taxon>Hyphomicrobiales</taxon>
        <taxon>Aurantimonadaceae</taxon>
        <taxon>Fulvimarina</taxon>
    </lineage>
</organism>
<accession>Q0G1S2</accession>
<gene>
    <name evidence="1" type="ORF">FP2506_12119</name>
</gene>
<evidence type="ECO:0000313" key="2">
    <source>
        <dbReference type="Proteomes" id="UP000004310"/>
    </source>
</evidence>
<dbReference type="Proteomes" id="UP000004310">
    <property type="component" value="Unassembled WGS sequence"/>
</dbReference>
<proteinExistence type="predicted"/>
<sequence>MEGFFAKLSSKRLKRSVFLSLVELQETINRFIDEYDANDPSPACDKPTLR</sequence>
<name>Q0G1S2_9HYPH</name>
<evidence type="ECO:0008006" key="3">
    <source>
        <dbReference type="Google" id="ProtNLM"/>
    </source>
</evidence>
<comment type="caution">
    <text evidence="1">The sequence shown here is derived from an EMBL/GenBank/DDBJ whole genome shotgun (WGS) entry which is preliminary data.</text>
</comment>
<protein>
    <recommendedName>
        <fullName evidence="3">Transposase</fullName>
    </recommendedName>
</protein>